<evidence type="ECO:0000256" key="3">
    <source>
        <dbReference type="ARBA" id="ARBA00022781"/>
    </source>
</evidence>
<accession>A0A6J6ZE58</accession>
<dbReference type="Pfam" id="PF00213">
    <property type="entry name" value="OSCP"/>
    <property type="match status" value="1"/>
</dbReference>
<keyword evidence="5" id="KW-0472">Membrane</keyword>
<dbReference type="HAMAP" id="MF_01416">
    <property type="entry name" value="ATP_synth_delta_bact"/>
    <property type="match status" value="1"/>
</dbReference>
<dbReference type="InterPro" id="IPR000711">
    <property type="entry name" value="ATPase_OSCP/dsu"/>
</dbReference>
<name>A0A6J6ZE58_9ZZZZ</name>
<evidence type="ECO:0000313" key="8">
    <source>
        <dbReference type="EMBL" id="CAB4867150.1"/>
    </source>
</evidence>
<dbReference type="PRINTS" id="PR00125">
    <property type="entry name" value="ATPASEDELTA"/>
</dbReference>
<evidence type="ECO:0000313" key="7">
    <source>
        <dbReference type="EMBL" id="CAB4819902.1"/>
    </source>
</evidence>
<dbReference type="EMBL" id="CAFBPM010000003">
    <property type="protein sequence ID" value="CAB5014225.1"/>
    <property type="molecule type" value="Genomic_DNA"/>
</dbReference>
<keyword evidence="3" id="KW-0375">Hydrogen ion transport</keyword>
<keyword evidence="6" id="KW-0066">ATP synthesis</keyword>
<reference evidence="7" key="1">
    <citation type="submission" date="2020-05" db="EMBL/GenBank/DDBJ databases">
        <authorList>
            <person name="Chiriac C."/>
            <person name="Salcher M."/>
            <person name="Ghai R."/>
            <person name="Kavagutti S V."/>
        </authorList>
    </citation>
    <scope>NUCLEOTIDE SEQUENCE</scope>
</reference>
<keyword evidence="4" id="KW-0406">Ion transport</keyword>
<evidence type="ECO:0000313" key="9">
    <source>
        <dbReference type="EMBL" id="CAB5014225.1"/>
    </source>
</evidence>
<keyword evidence="2" id="KW-0813">Transport</keyword>
<evidence type="ECO:0000256" key="4">
    <source>
        <dbReference type="ARBA" id="ARBA00023065"/>
    </source>
</evidence>
<dbReference type="GO" id="GO:0046933">
    <property type="term" value="F:proton-transporting ATP synthase activity, rotational mechanism"/>
    <property type="evidence" value="ECO:0007669"/>
    <property type="project" value="InterPro"/>
</dbReference>
<evidence type="ECO:0000256" key="5">
    <source>
        <dbReference type="ARBA" id="ARBA00023136"/>
    </source>
</evidence>
<evidence type="ECO:0000256" key="2">
    <source>
        <dbReference type="ARBA" id="ARBA00022448"/>
    </source>
</evidence>
<organism evidence="7">
    <name type="scientific">freshwater metagenome</name>
    <dbReference type="NCBI Taxonomy" id="449393"/>
    <lineage>
        <taxon>unclassified sequences</taxon>
        <taxon>metagenomes</taxon>
        <taxon>ecological metagenomes</taxon>
    </lineage>
</organism>
<evidence type="ECO:0000256" key="6">
    <source>
        <dbReference type="ARBA" id="ARBA00023310"/>
    </source>
</evidence>
<sequence>MNPSIQGYAAAVLGELDEATTQRVAAELAQVEETILANNDLRAAMTDTSVTGSARKAVMADVLENKVSAPSVRLASHAALVSLAQEVPQSLAFLAVRSRQAAHLEAQAELGLSVMGARERVGGFAAALYEELEVRDLEETEDELFRFARSIEGNPSLRHALTDRDMPVERRQGVVHDLLANRASAPSVRLLEYVIAGGRARDVVGTIDWLVDLTARARGWRVAKVRTAKGLDSAQADALRDSLAALAGNPVELQITEDASLLGGVRVEVGDLLVDATARGRLDQLREHLDADHKAFQKND</sequence>
<gene>
    <name evidence="7" type="ORF">UFOPK3164_00342</name>
    <name evidence="8" type="ORF">UFOPK3427_00563</name>
    <name evidence="9" type="ORF">UFOPK4112_00494</name>
</gene>
<evidence type="ECO:0000256" key="1">
    <source>
        <dbReference type="ARBA" id="ARBA00004370"/>
    </source>
</evidence>
<dbReference type="AlphaFoldDB" id="A0A6J6ZE58"/>
<dbReference type="GO" id="GO:0016020">
    <property type="term" value="C:membrane"/>
    <property type="evidence" value="ECO:0007669"/>
    <property type="project" value="UniProtKB-SubCell"/>
</dbReference>
<dbReference type="EMBL" id="CAFABE010000009">
    <property type="protein sequence ID" value="CAB4819902.1"/>
    <property type="molecule type" value="Genomic_DNA"/>
</dbReference>
<comment type="subcellular location">
    <subcellularLocation>
        <location evidence="1">Membrane</location>
    </subcellularLocation>
</comment>
<protein>
    <submittedName>
        <fullName evidence="7">Unannotated protein</fullName>
    </submittedName>
</protein>
<proteinExistence type="inferred from homology"/>
<dbReference type="EMBL" id="CAFBLT010000001">
    <property type="protein sequence ID" value="CAB4867150.1"/>
    <property type="molecule type" value="Genomic_DNA"/>
</dbReference>
<dbReference type="PANTHER" id="PTHR11910">
    <property type="entry name" value="ATP SYNTHASE DELTA CHAIN"/>
    <property type="match status" value="1"/>
</dbReference>